<proteinExistence type="predicted"/>
<evidence type="ECO:0000313" key="1">
    <source>
        <dbReference type="EMBL" id="OBH52504.1"/>
    </source>
</evidence>
<reference evidence="1 2" key="1">
    <citation type="submission" date="2016-06" db="EMBL/GenBank/DDBJ databases">
        <authorList>
            <person name="Kjaerup R.B."/>
            <person name="Dalgaard T.S."/>
            <person name="Juul-Madsen H.R."/>
        </authorList>
    </citation>
    <scope>NUCLEOTIDE SEQUENCE [LARGE SCALE GENOMIC DNA]</scope>
    <source>
        <strain evidence="1 2">E2464</strain>
    </source>
</reference>
<sequence length="61" mass="6557">MRNDESGLATARLFFSPLNVRTRVALAALADADLTAAHKVFGALIDALRCFQDELGEAPKP</sequence>
<organism evidence="1 2">
    <name type="scientific">Mycobacterium colombiense</name>
    <dbReference type="NCBI Taxonomy" id="339268"/>
    <lineage>
        <taxon>Bacteria</taxon>
        <taxon>Bacillati</taxon>
        <taxon>Actinomycetota</taxon>
        <taxon>Actinomycetes</taxon>
        <taxon>Mycobacteriales</taxon>
        <taxon>Mycobacteriaceae</taxon>
        <taxon>Mycobacterium</taxon>
        <taxon>Mycobacterium avium complex (MAC)</taxon>
    </lineage>
</organism>
<gene>
    <name evidence="1" type="ORF">A5685_14885</name>
</gene>
<name>A0A1A2RKU5_9MYCO</name>
<evidence type="ECO:0000313" key="2">
    <source>
        <dbReference type="Proteomes" id="UP000093861"/>
    </source>
</evidence>
<dbReference type="AlphaFoldDB" id="A0A1A2RKU5"/>
<evidence type="ECO:0008006" key="3">
    <source>
        <dbReference type="Google" id="ProtNLM"/>
    </source>
</evidence>
<accession>A0A1A2RKU5</accession>
<dbReference type="EMBL" id="LZJS01000168">
    <property type="protein sequence ID" value="OBH52504.1"/>
    <property type="molecule type" value="Genomic_DNA"/>
</dbReference>
<dbReference type="RefSeq" id="WP_064954543.1">
    <property type="nucleotide sequence ID" value="NZ_LZJS01000168.1"/>
</dbReference>
<comment type="caution">
    <text evidence="1">The sequence shown here is derived from an EMBL/GenBank/DDBJ whole genome shotgun (WGS) entry which is preliminary data.</text>
</comment>
<dbReference type="Proteomes" id="UP000093861">
    <property type="component" value="Unassembled WGS sequence"/>
</dbReference>
<protein>
    <recommendedName>
        <fullName evidence="3">MarR family transcriptional regulator</fullName>
    </recommendedName>
</protein>